<accession>A0A4P6HJD3</accession>
<evidence type="ECO:0000256" key="2">
    <source>
        <dbReference type="ARBA" id="ARBA00022840"/>
    </source>
</evidence>
<feature type="active site" description="Tele-phosphohistidine intermediate" evidence="3">
    <location>
        <position position="217"/>
    </location>
</feature>
<feature type="domain" description="6-phosphofructo-2-kinase" evidence="5">
    <location>
        <begin position="5"/>
        <end position="175"/>
    </location>
</feature>
<dbReference type="OrthoDB" id="4697614at2"/>
<dbReference type="RefSeq" id="WP_129349939.1">
    <property type="nucleotide sequence ID" value="NZ_CP026538.1"/>
</dbReference>
<dbReference type="PANTHER" id="PTHR10606">
    <property type="entry name" value="6-PHOSPHOFRUCTO-2-KINASE/FRUCTOSE-2,6-BISPHOSPHATASE"/>
    <property type="match status" value="1"/>
</dbReference>
<dbReference type="Proteomes" id="UP000293296">
    <property type="component" value="Chromosome"/>
</dbReference>
<evidence type="ECO:0000259" key="5">
    <source>
        <dbReference type="Pfam" id="PF01591"/>
    </source>
</evidence>
<dbReference type="GO" id="GO:0005524">
    <property type="term" value="F:ATP binding"/>
    <property type="evidence" value="ECO:0007669"/>
    <property type="project" value="UniProtKB-KW"/>
</dbReference>
<dbReference type="SUPFAM" id="SSF53254">
    <property type="entry name" value="Phosphoglycerate mutase-like"/>
    <property type="match status" value="1"/>
</dbReference>
<feature type="binding site" evidence="4">
    <location>
        <position position="264"/>
    </location>
    <ligand>
        <name>substrate</name>
    </ligand>
</feature>
<dbReference type="PANTHER" id="PTHR10606:SF44">
    <property type="entry name" value="6-PHOSPHOFRUCTO 2-KINASE_FRUCTOSE 2,6-BISPHOSPHATASE LONG FORM"/>
    <property type="match status" value="1"/>
</dbReference>
<proteinExistence type="predicted"/>
<keyword evidence="6" id="KW-0418">Kinase</keyword>
<name>A0A4P6HJD3_9BACT</name>
<keyword evidence="7" id="KW-1185">Reference proteome</keyword>
<keyword evidence="2" id="KW-0067">ATP-binding</keyword>
<dbReference type="GO" id="GO:0006003">
    <property type="term" value="P:fructose 2,6-bisphosphate metabolic process"/>
    <property type="evidence" value="ECO:0007669"/>
    <property type="project" value="InterPro"/>
</dbReference>
<dbReference type="PIRSF" id="PIRSF000709">
    <property type="entry name" value="6PFK_2-Ptase"/>
    <property type="match status" value="1"/>
</dbReference>
<dbReference type="GO" id="GO:0004331">
    <property type="term" value="F:fructose-2,6-bisphosphate 2-phosphatase activity"/>
    <property type="evidence" value="ECO:0007669"/>
    <property type="project" value="TreeGrafter"/>
</dbReference>
<dbReference type="CDD" id="cd07067">
    <property type="entry name" value="HP_PGM_like"/>
    <property type="match status" value="1"/>
</dbReference>
<dbReference type="GO" id="GO:0006000">
    <property type="term" value="P:fructose metabolic process"/>
    <property type="evidence" value="ECO:0007669"/>
    <property type="project" value="InterPro"/>
</dbReference>
<evidence type="ECO:0000256" key="4">
    <source>
        <dbReference type="PIRSR" id="PIRSR613078-2"/>
    </source>
</evidence>
<dbReference type="GO" id="GO:0003873">
    <property type="term" value="F:6-phosphofructo-2-kinase activity"/>
    <property type="evidence" value="ECO:0007669"/>
    <property type="project" value="InterPro"/>
</dbReference>
<feature type="binding site" evidence="4">
    <location>
        <begin position="216"/>
        <end position="223"/>
    </location>
    <ligand>
        <name>substrate</name>
    </ligand>
</feature>
<keyword evidence="1" id="KW-0547">Nucleotide-binding</keyword>
<dbReference type="EMBL" id="CP026538">
    <property type="protein sequence ID" value="QAZ66564.1"/>
    <property type="molecule type" value="Genomic_DNA"/>
</dbReference>
<dbReference type="SUPFAM" id="SSF52540">
    <property type="entry name" value="P-loop containing nucleoside triphosphate hydrolases"/>
    <property type="match status" value="1"/>
</dbReference>
<dbReference type="AlphaFoldDB" id="A0A4P6HJD3"/>
<dbReference type="Pfam" id="PF01591">
    <property type="entry name" value="6PF2K"/>
    <property type="match status" value="1"/>
</dbReference>
<dbReference type="Pfam" id="PF00300">
    <property type="entry name" value="His_Phos_1"/>
    <property type="match status" value="1"/>
</dbReference>
<dbReference type="InterPro" id="IPR029033">
    <property type="entry name" value="His_PPase_superfam"/>
</dbReference>
<evidence type="ECO:0000256" key="3">
    <source>
        <dbReference type="PIRSR" id="PIRSR613078-1"/>
    </source>
</evidence>
<organism evidence="6 7">
    <name type="scientific">Solidesulfovibrio carbinolicus</name>
    <dbReference type="NCBI Taxonomy" id="296842"/>
    <lineage>
        <taxon>Bacteria</taxon>
        <taxon>Pseudomonadati</taxon>
        <taxon>Thermodesulfobacteriota</taxon>
        <taxon>Desulfovibrionia</taxon>
        <taxon>Desulfovibrionales</taxon>
        <taxon>Desulfovibrionaceae</taxon>
        <taxon>Solidesulfovibrio</taxon>
    </lineage>
</organism>
<dbReference type="KEGG" id="dcb:C3Y92_04620"/>
<feature type="active site" description="Proton donor/acceptor" evidence="3">
    <location>
        <position position="290"/>
    </location>
</feature>
<dbReference type="SMART" id="SM00855">
    <property type="entry name" value="PGAM"/>
    <property type="match status" value="1"/>
</dbReference>
<dbReference type="Gene3D" id="3.40.50.300">
    <property type="entry name" value="P-loop containing nucleotide triphosphate hydrolases"/>
    <property type="match status" value="1"/>
</dbReference>
<protein>
    <submittedName>
        <fullName evidence="6">6-phosphofructokinase</fullName>
    </submittedName>
</protein>
<evidence type="ECO:0000256" key="1">
    <source>
        <dbReference type="ARBA" id="ARBA00022741"/>
    </source>
</evidence>
<sequence>MARPAKLCIAMVGLPAMGKSTVAAKIKENLEKDDIKVGIFNNGDVRRRMVAGNTSHAGFYNPDNADAAALRERIAAVSIAEAKAYLTAEGQIAILDATNVSRKRRETLRQSMAPHPILFIECINDDPELLALSVARKTRLPEFAHLPQDEAAKSFFSRIGYYRHIYAPADEAGNLVRLDTLNNRIIAERVHSDVPHYGRIRDLLMSDWIKNLFLVRHAESEYNLENRVGGDSSLTEKGRRMAWALSRHFIGTPLPYVFTSTLTRTREMAEPLLETRKGTTIHHAFKEFDEIDVGECDGLSYAEMERARPELFAARARNKYNFVYPGGEGYATMAGRVYRGIKKAIYLSGNSEYIMIIGHQAVNRMILSDFLFRRAEDVPYIFIPQDKYFHIVSTQSKKLFELRKF</sequence>
<dbReference type="PRINTS" id="PR00991">
    <property type="entry name" value="6PFRUCTKNASE"/>
</dbReference>
<dbReference type="Gene3D" id="3.40.50.1240">
    <property type="entry name" value="Phosphoglycerate mutase-like"/>
    <property type="match status" value="1"/>
</dbReference>
<evidence type="ECO:0000313" key="6">
    <source>
        <dbReference type="EMBL" id="QAZ66564.1"/>
    </source>
</evidence>
<dbReference type="GO" id="GO:0005829">
    <property type="term" value="C:cytosol"/>
    <property type="evidence" value="ECO:0007669"/>
    <property type="project" value="TreeGrafter"/>
</dbReference>
<keyword evidence="6" id="KW-0808">Transferase</keyword>
<evidence type="ECO:0000313" key="7">
    <source>
        <dbReference type="Proteomes" id="UP000293296"/>
    </source>
</evidence>
<dbReference type="InterPro" id="IPR013078">
    <property type="entry name" value="His_Pase_superF_clade-1"/>
</dbReference>
<dbReference type="InterPro" id="IPR013079">
    <property type="entry name" value="6Phosfructo_kin"/>
</dbReference>
<dbReference type="InterPro" id="IPR027417">
    <property type="entry name" value="P-loop_NTPase"/>
</dbReference>
<dbReference type="InterPro" id="IPR003094">
    <property type="entry name" value="6Pfruct_kin"/>
</dbReference>
<gene>
    <name evidence="6" type="ORF">C3Y92_04620</name>
</gene>
<reference evidence="6 7" key="1">
    <citation type="submission" date="2018-02" db="EMBL/GenBank/DDBJ databases">
        <title>Genome sequence of Desulfovibrio carbinolicus DSM 3852.</title>
        <authorList>
            <person name="Wilbanks E."/>
            <person name="Skennerton C.T."/>
            <person name="Orphan V.J."/>
        </authorList>
    </citation>
    <scope>NUCLEOTIDE SEQUENCE [LARGE SCALE GENOMIC DNA]</scope>
    <source>
        <strain evidence="6 7">DSM 3852</strain>
    </source>
</reference>